<reference evidence="3" key="1">
    <citation type="submission" date="2012-12" db="EMBL/GenBank/DDBJ databases">
        <title>Genome Sequence of Photobacterium leiognathi lrivu.4.1.</title>
        <authorList>
            <person name="Urbanczyk H."/>
            <person name="Ogura Y."/>
            <person name="Hayashi T."/>
            <person name="Dunlap P.V."/>
        </authorList>
    </citation>
    <scope>NUCLEOTIDE SEQUENCE [LARGE SCALE GENOMIC DNA]</scope>
    <source>
        <strain evidence="3">lrivu.4.1</strain>
    </source>
</reference>
<evidence type="ECO:0000313" key="3">
    <source>
        <dbReference type="Proteomes" id="UP000030675"/>
    </source>
</evidence>
<feature type="transmembrane region" description="Helical" evidence="1">
    <location>
        <begin position="75"/>
        <end position="93"/>
    </location>
</feature>
<dbReference type="Proteomes" id="UP000030675">
    <property type="component" value="Unassembled WGS sequence"/>
</dbReference>
<organism evidence="2 3">
    <name type="scientific">Photobacterium leiognathi lrivu.4.1</name>
    <dbReference type="NCBI Taxonomy" id="1248232"/>
    <lineage>
        <taxon>Bacteria</taxon>
        <taxon>Pseudomonadati</taxon>
        <taxon>Pseudomonadota</taxon>
        <taxon>Gammaproteobacteria</taxon>
        <taxon>Vibrionales</taxon>
        <taxon>Vibrionaceae</taxon>
        <taxon>Photobacterium</taxon>
    </lineage>
</organism>
<dbReference type="Pfam" id="PF10734">
    <property type="entry name" value="DUF2523"/>
    <property type="match status" value="1"/>
</dbReference>
<gene>
    <name evidence="2" type="ORF">PLEI_1324</name>
</gene>
<evidence type="ECO:0000313" key="2">
    <source>
        <dbReference type="EMBL" id="GAD29671.1"/>
    </source>
</evidence>
<proteinExistence type="predicted"/>
<keyword evidence="1" id="KW-1133">Transmembrane helix</keyword>
<dbReference type="RefSeq" id="WP_023932208.1">
    <property type="nucleotide sequence ID" value="NZ_DF196817.1"/>
</dbReference>
<evidence type="ECO:0000256" key="1">
    <source>
        <dbReference type="SAM" id="Phobius"/>
    </source>
</evidence>
<dbReference type="HOGENOM" id="CLU_2106697_0_0_6"/>
<dbReference type="InterPro" id="IPR019670">
    <property type="entry name" value="DUF2523"/>
</dbReference>
<protein>
    <submittedName>
        <fullName evidence="2">Uncharacterized protein</fullName>
    </submittedName>
</protein>
<dbReference type="AlphaFoldDB" id="V5H2F1"/>
<keyword evidence="1" id="KW-0812">Transmembrane</keyword>
<sequence>MFKLFSWLFTFLIPFFPALIGSTVANVATGIGMGTVLFVGFDFAIDSVISKINSNFAGIPADVITMIDLVGLPDALNIMLSGAFTLLVIKGLNNKGLRKQVWRKPGDKNDMNWEA</sequence>
<name>V5H2F1_PHOLE</name>
<accession>V5H2F1</accession>
<dbReference type="EMBL" id="DF196817">
    <property type="protein sequence ID" value="GAD29671.1"/>
    <property type="molecule type" value="Genomic_DNA"/>
</dbReference>
<keyword evidence="1" id="KW-0472">Membrane</keyword>